<evidence type="ECO:0000256" key="7">
    <source>
        <dbReference type="PROSITE-ProRule" id="PRU00221"/>
    </source>
</evidence>
<comment type="similarity">
    <text evidence="6">Belongs to the WD repeat WDR6 family.</text>
</comment>
<organism evidence="8 9">
    <name type="scientific">Moelleriella libera RCEF 2490</name>
    <dbReference type="NCBI Taxonomy" id="1081109"/>
    <lineage>
        <taxon>Eukaryota</taxon>
        <taxon>Fungi</taxon>
        <taxon>Dikarya</taxon>
        <taxon>Ascomycota</taxon>
        <taxon>Pezizomycotina</taxon>
        <taxon>Sordariomycetes</taxon>
        <taxon>Hypocreomycetidae</taxon>
        <taxon>Hypocreales</taxon>
        <taxon>Clavicipitaceae</taxon>
        <taxon>Moelleriella</taxon>
    </lineage>
</organism>
<dbReference type="InterPro" id="IPR015943">
    <property type="entry name" value="WD40/YVTN_repeat-like_dom_sf"/>
</dbReference>
<dbReference type="InterPro" id="IPR051973">
    <property type="entry name" value="tRNA_Anticodon_Mtase-Reg"/>
</dbReference>
<reference evidence="8 9" key="1">
    <citation type="journal article" date="2016" name="Genome Biol. Evol.">
        <title>Divergent and convergent evolution of fungal pathogenicity.</title>
        <authorList>
            <person name="Shang Y."/>
            <person name="Xiao G."/>
            <person name="Zheng P."/>
            <person name="Cen K."/>
            <person name="Zhan S."/>
            <person name="Wang C."/>
        </authorList>
    </citation>
    <scope>NUCLEOTIDE SEQUENCE [LARGE SCALE GENOMIC DNA]</scope>
    <source>
        <strain evidence="8 9">RCEF 2490</strain>
    </source>
</reference>
<keyword evidence="5" id="KW-0677">Repeat</keyword>
<evidence type="ECO:0000313" key="9">
    <source>
        <dbReference type="Proteomes" id="UP000078544"/>
    </source>
</evidence>
<dbReference type="InterPro" id="IPR019775">
    <property type="entry name" value="WD40_repeat_CS"/>
</dbReference>
<evidence type="ECO:0000256" key="6">
    <source>
        <dbReference type="ARBA" id="ARBA00038255"/>
    </source>
</evidence>
<dbReference type="PRINTS" id="PR00320">
    <property type="entry name" value="GPROTEINBRPT"/>
</dbReference>
<dbReference type="InterPro" id="IPR036322">
    <property type="entry name" value="WD40_repeat_dom_sf"/>
</dbReference>
<dbReference type="GO" id="GO:0030488">
    <property type="term" value="P:tRNA methylation"/>
    <property type="evidence" value="ECO:0007669"/>
    <property type="project" value="TreeGrafter"/>
</dbReference>
<dbReference type="Gene3D" id="2.130.10.10">
    <property type="entry name" value="YVTN repeat-like/Quinoprotein amine dehydrogenase"/>
    <property type="match status" value="4"/>
</dbReference>
<gene>
    <name evidence="8" type="ORF">AAL_06275</name>
</gene>
<feature type="repeat" description="WD" evidence="7">
    <location>
        <begin position="775"/>
        <end position="805"/>
    </location>
</feature>
<dbReference type="STRING" id="1081109.A0A167Z2B9"/>
<keyword evidence="4" id="KW-0819">tRNA processing</keyword>
<keyword evidence="3 7" id="KW-0853">WD repeat</keyword>
<sequence>MPDSHCPPPWCSLDSNRRTTTTTTTITSNKDKNEIDDIELQRQLAHVPITSAAVYDCPLRGKQYILAGEHNAVVVYSKAEEEEEGKEGKEEAAAAAPLSKPWLCRLPVFKDQTVHGMRVQGRRLLVWGGSQVAVLDGEALLQRQRQPGDGDGQAQEAVVLASGAAPDWIHDGLLSQWDEHDASVVLVSAHNEVLWMKCTVTRDLVLEQDADAVSPSRPMLYVAQLAWLSRRSVLVAAGTVFGTILVWKAEEKTATMLAALRGHEGSIYGVDISPMVALRRGMPVRLLASCSDDRTIRVWDISEASADHSVPATTTAAATPHVGEDDHDTGFKAAASYERLVPETSDKGDLSPVAVAMGHASRIWGVKFAAAAADGNVCIYSFGEDATAQKWQLDLAQGTLVKGQTYALHDGKHLWARSVHVKDAVDIVTGGADSKICLVEEKSAGMTLTASVNLAVREVISRYDFVDGNTMLAITNLGRLFLGNLAQNSWEEVAVHENLRECYVLRSIGRGAIVMGTTQGAVHVWNAAKRDLVTCTNVTGRIVEMSCISSETGLGETIVEVIVHMHGSPCSRVLTLDTTTGQLDGEAHVKGLDERFVPVSAARMGEYLIMGSRHGYMALLTVQNKCWSPVLEMATHSRDAITSIVLLPSKDEIPSQYILATSRDGMYRIYKVEAAALVLLHETAPPFGPMIEGAWFVAGPDEPELLLYGFRSKDFVVWNESRKEEMASVNCGGAHRTFRLNHSAVDMGRLKFAYTRTSKLFVHSQVRVDHKTIKTGVHGREIRALSFNGRLIASGAEDTSIRIWECAEAAGDPRKSVLRCLAYMDAHVTGIQRLHWFEDDYLFSSAGNGELFVWRVRPLDSGYRGLAVVREATFVDESPVKDLRIMDFDVSRRLGTLVVSLAFSNSTLKAYEYDGQGSFKLLSTGSYTGACLTQLRHLRNRAGGLDVMTASTDGYLAIWSTAPEPVGAKNEFTLAVAAAVHQSSVKSLDMVTARNGRSHTILTGGDDNAIGVTLLEETDTDEPIGRYHFRARNVVRKAHAAAVNGVAILPKSADGPDMFGASVSNDQRIKVWRLGRDEVSLAACASSGVADPGDIAAISGGRIVVGGVGVETWSVW</sequence>
<dbReference type="OrthoDB" id="5594999at2759"/>
<dbReference type="PROSITE" id="PS00678">
    <property type="entry name" value="WD_REPEATS_1"/>
    <property type="match status" value="1"/>
</dbReference>
<dbReference type="PANTHER" id="PTHR14344:SF3">
    <property type="entry name" value="WD REPEAT-CONTAINING PROTEIN 6"/>
    <property type="match status" value="1"/>
</dbReference>
<evidence type="ECO:0000256" key="5">
    <source>
        <dbReference type="ARBA" id="ARBA00022737"/>
    </source>
</evidence>
<comment type="caution">
    <text evidence="8">The sequence shown here is derived from an EMBL/GenBank/DDBJ whole genome shotgun (WGS) entry which is preliminary data.</text>
</comment>
<accession>A0A167Z2B9</accession>
<dbReference type="InterPro" id="IPR020472">
    <property type="entry name" value="WD40_PAC1"/>
</dbReference>
<dbReference type="SMART" id="SM00320">
    <property type="entry name" value="WD40"/>
    <property type="match status" value="6"/>
</dbReference>
<dbReference type="InterPro" id="IPR001680">
    <property type="entry name" value="WD40_rpt"/>
</dbReference>
<evidence type="ECO:0000256" key="4">
    <source>
        <dbReference type="ARBA" id="ARBA00022694"/>
    </source>
</evidence>
<dbReference type="Proteomes" id="UP000078544">
    <property type="component" value="Unassembled WGS sequence"/>
</dbReference>
<dbReference type="SUPFAM" id="SSF50978">
    <property type="entry name" value="WD40 repeat-like"/>
    <property type="match status" value="2"/>
</dbReference>
<evidence type="ECO:0000256" key="2">
    <source>
        <dbReference type="ARBA" id="ARBA00022490"/>
    </source>
</evidence>
<feature type="repeat" description="WD" evidence="7">
    <location>
        <begin position="260"/>
        <end position="309"/>
    </location>
</feature>
<proteinExistence type="inferred from homology"/>
<evidence type="ECO:0000256" key="1">
    <source>
        <dbReference type="ARBA" id="ARBA00004496"/>
    </source>
</evidence>
<dbReference type="AlphaFoldDB" id="A0A167Z2B9"/>
<dbReference type="SUPFAM" id="SSF50998">
    <property type="entry name" value="Quinoprotein alcohol dehydrogenase-like"/>
    <property type="match status" value="1"/>
</dbReference>
<comment type="subcellular location">
    <subcellularLocation>
        <location evidence="1">Cytoplasm</location>
    </subcellularLocation>
</comment>
<dbReference type="InterPro" id="IPR011047">
    <property type="entry name" value="Quinoprotein_ADH-like_sf"/>
</dbReference>
<name>A0A167Z2B9_9HYPO</name>
<keyword evidence="2" id="KW-0963">Cytoplasm</keyword>
<dbReference type="Pfam" id="PF00400">
    <property type="entry name" value="WD40"/>
    <property type="match status" value="2"/>
</dbReference>
<dbReference type="GO" id="GO:0005737">
    <property type="term" value="C:cytoplasm"/>
    <property type="evidence" value="ECO:0007669"/>
    <property type="project" value="UniProtKB-SubCell"/>
</dbReference>
<evidence type="ECO:0000313" key="8">
    <source>
        <dbReference type="EMBL" id="KZZ92065.1"/>
    </source>
</evidence>
<evidence type="ECO:0000256" key="3">
    <source>
        <dbReference type="ARBA" id="ARBA00022574"/>
    </source>
</evidence>
<dbReference type="PANTHER" id="PTHR14344">
    <property type="entry name" value="WD REPEAT PROTEIN"/>
    <property type="match status" value="1"/>
</dbReference>
<dbReference type="PROSITE" id="PS50082">
    <property type="entry name" value="WD_REPEATS_2"/>
    <property type="match status" value="2"/>
</dbReference>
<protein>
    <submittedName>
        <fullName evidence="8">WD repeat protein</fullName>
    </submittedName>
</protein>
<keyword evidence="9" id="KW-1185">Reference proteome</keyword>
<dbReference type="PROSITE" id="PS50294">
    <property type="entry name" value="WD_REPEATS_REGION"/>
    <property type="match status" value="1"/>
</dbReference>
<dbReference type="EMBL" id="AZGY01000016">
    <property type="protein sequence ID" value="KZZ92065.1"/>
    <property type="molecule type" value="Genomic_DNA"/>
</dbReference>